<feature type="chain" id="PRO_5046079996" description="Transmembrane protein" evidence="1">
    <location>
        <begin position="26"/>
        <end position="91"/>
    </location>
</feature>
<feature type="signal peptide" evidence="1">
    <location>
        <begin position="1"/>
        <end position="25"/>
    </location>
</feature>
<organism evidence="2 3">
    <name type="scientific">Neorhizobium huautlense</name>
    <dbReference type="NCBI Taxonomy" id="67774"/>
    <lineage>
        <taxon>Bacteria</taxon>
        <taxon>Pseudomonadati</taxon>
        <taxon>Pseudomonadota</taxon>
        <taxon>Alphaproteobacteria</taxon>
        <taxon>Hyphomicrobiales</taxon>
        <taxon>Rhizobiaceae</taxon>
        <taxon>Rhizobium/Agrobacterium group</taxon>
        <taxon>Neorhizobium</taxon>
    </lineage>
</organism>
<evidence type="ECO:0000313" key="2">
    <source>
        <dbReference type="EMBL" id="MDP9838760.1"/>
    </source>
</evidence>
<dbReference type="EMBL" id="JAUSRF010000011">
    <property type="protein sequence ID" value="MDP9838760.1"/>
    <property type="molecule type" value="Genomic_DNA"/>
</dbReference>
<name>A0ABT9PX12_9HYPH</name>
<sequence>MTVTTRTAIAAAILLAGLAVQTALATKARALEPIPGSITFQGQPTTKLLKSPVGSTFAHRFYADGAHYEETYKIREDRSLELVRRQRLSNR</sequence>
<gene>
    <name evidence="2" type="ORF">J2T09_003532</name>
</gene>
<accession>A0ABT9PX12</accession>
<proteinExistence type="predicted"/>
<keyword evidence="3" id="KW-1185">Reference proteome</keyword>
<protein>
    <recommendedName>
        <fullName evidence="4">Transmembrane protein</fullName>
    </recommendedName>
</protein>
<reference evidence="2 3" key="1">
    <citation type="submission" date="2023-07" db="EMBL/GenBank/DDBJ databases">
        <title>Sorghum-associated microbial communities from plants grown in Nebraska, USA.</title>
        <authorList>
            <person name="Schachtman D."/>
        </authorList>
    </citation>
    <scope>NUCLEOTIDE SEQUENCE [LARGE SCALE GENOMIC DNA]</scope>
    <source>
        <strain evidence="2 3">DS1307</strain>
    </source>
</reference>
<comment type="caution">
    <text evidence="2">The sequence shown here is derived from an EMBL/GenBank/DDBJ whole genome shotgun (WGS) entry which is preliminary data.</text>
</comment>
<dbReference type="Proteomes" id="UP001241472">
    <property type="component" value="Unassembled WGS sequence"/>
</dbReference>
<keyword evidence="1" id="KW-0732">Signal</keyword>
<evidence type="ECO:0000313" key="3">
    <source>
        <dbReference type="Proteomes" id="UP001241472"/>
    </source>
</evidence>
<evidence type="ECO:0008006" key="4">
    <source>
        <dbReference type="Google" id="ProtNLM"/>
    </source>
</evidence>
<dbReference type="RefSeq" id="WP_306836934.1">
    <property type="nucleotide sequence ID" value="NZ_JAUSRF010000011.1"/>
</dbReference>
<evidence type="ECO:0000256" key="1">
    <source>
        <dbReference type="SAM" id="SignalP"/>
    </source>
</evidence>